<evidence type="ECO:0000259" key="5">
    <source>
        <dbReference type="Pfam" id="PF05193"/>
    </source>
</evidence>
<evidence type="ECO:0000313" key="6">
    <source>
        <dbReference type="EMBL" id="MBB5273142.1"/>
    </source>
</evidence>
<dbReference type="InterPro" id="IPR011765">
    <property type="entry name" value="Pept_M16_N"/>
</dbReference>
<dbReference type="Pfam" id="PF00675">
    <property type="entry name" value="Peptidase_M16"/>
    <property type="match status" value="1"/>
</dbReference>
<dbReference type="RefSeq" id="WP_183969452.1">
    <property type="nucleotide sequence ID" value="NZ_BAABEW010000024.1"/>
</dbReference>
<name>A0A7W8HJP8_9BURK</name>
<dbReference type="PANTHER" id="PTHR11851:SF49">
    <property type="entry name" value="MITOCHONDRIAL-PROCESSING PEPTIDASE SUBUNIT ALPHA"/>
    <property type="match status" value="1"/>
</dbReference>
<dbReference type="GO" id="GO:0046872">
    <property type="term" value="F:metal ion binding"/>
    <property type="evidence" value="ECO:0007669"/>
    <property type="project" value="InterPro"/>
</dbReference>
<dbReference type="GO" id="GO:0006508">
    <property type="term" value="P:proteolysis"/>
    <property type="evidence" value="ECO:0007669"/>
    <property type="project" value="UniProtKB-KW"/>
</dbReference>
<dbReference type="PROSITE" id="PS00143">
    <property type="entry name" value="INSULINASE"/>
    <property type="match status" value="1"/>
</dbReference>
<comment type="cofactor">
    <cofactor evidence="1">
        <name>Zn(2+)</name>
        <dbReference type="ChEBI" id="CHEBI:29105"/>
    </cofactor>
</comment>
<dbReference type="AlphaFoldDB" id="A0A7W8HJP8"/>
<evidence type="ECO:0000256" key="2">
    <source>
        <dbReference type="ARBA" id="ARBA00007261"/>
    </source>
</evidence>
<dbReference type="Gene3D" id="3.30.830.10">
    <property type="entry name" value="Metalloenzyme, LuxS/M16 peptidase-like"/>
    <property type="match status" value="2"/>
</dbReference>
<protein>
    <submittedName>
        <fullName evidence="6">Zinc protease</fullName>
        <ecNumber evidence="6">3.4.24.-</ecNumber>
    </submittedName>
</protein>
<keyword evidence="7" id="KW-1185">Reference proteome</keyword>
<accession>A0A7W8HJP8</accession>
<dbReference type="InterPro" id="IPR007863">
    <property type="entry name" value="Peptidase_M16_C"/>
</dbReference>
<comment type="caution">
    <text evidence="6">The sequence shown here is derived from an EMBL/GenBank/DDBJ whole genome shotgun (WGS) entry which is preliminary data.</text>
</comment>
<dbReference type="Pfam" id="PF05193">
    <property type="entry name" value="Peptidase_M16_C"/>
    <property type="match status" value="1"/>
</dbReference>
<dbReference type="SUPFAM" id="SSF63411">
    <property type="entry name" value="LuxS/MPP-like metallohydrolase"/>
    <property type="match status" value="2"/>
</dbReference>
<sequence>MPRPARQFFVSLRFARPGALRAPRSARTWLQALLLALALPWAVGAASAQTTERTLANGMKMLVIEDHRAPTVAHMVWYRAGSYDEASGRTGVAHVLEHLMFKATRTLAPGEFSRRVAAMGGRENAFTSRDYTGYFQQVHRSRLGEVMALEADRMANLVLDADEFAREVKVVMEERRWRTEDRATALVYEQLMAAAFVASPVRTPVVGWMNDLQSMTVDDARDWYERWYAPNNALLVVAGDVAPDEAFALAERTYGGIPARALPARKPQEEPPQRGVRRLWVKAPAENPYLLMGFRVPSLSDVERDSDPYALEVLAAVLDLDENGRLTRSVVRESRVANQAGAGYDMFSRGPVLFLLSGTPAAGQDAAALERALLAQVRRIAEEGVSEEELRRVKTQYVASRVYQRDSVFGQAMEAAGLESVGFSHRDADRVLERIRAVSPAQVREAARRWFGEDALTVVTLLPQPVENAGARPPAGLRH</sequence>
<feature type="domain" description="Peptidase M16 N-terminal" evidence="4">
    <location>
        <begin position="61"/>
        <end position="205"/>
    </location>
</feature>
<dbReference type="Proteomes" id="UP000532440">
    <property type="component" value="Unassembled WGS sequence"/>
</dbReference>
<feature type="domain" description="Peptidase M16 C-terminal" evidence="5">
    <location>
        <begin position="214"/>
        <end position="397"/>
    </location>
</feature>
<dbReference type="GO" id="GO:0004222">
    <property type="term" value="F:metalloendopeptidase activity"/>
    <property type="evidence" value="ECO:0007669"/>
    <property type="project" value="InterPro"/>
</dbReference>
<dbReference type="EMBL" id="JACHGB010000006">
    <property type="protein sequence ID" value="MBB5273142.1"/>
    <property type="molecule type" value="Genomic_DNA"/>
</dbReference>
<keyword evidence="6" id="KW-0378">Hydrolase</keyword>
<evidence type="ECO:0000313" key="7">
    <source>
        <dbReference type="Proteomes" id="UP000532440"/>
    </source>
</evidence>
<evidence type="ECO:0000259" key="4">
    <source>
        <dbReference type="Pfam" id="PF00675"/>
    </source>
</evidence>
<dbReference type="InterPro" id="IPR001431">
    <property type="entry name" value="Pept_M16_Zn_BS"/>
</dbReference>
<gene>
    <name evidence="6" type="ORF">HNQ70_003170</name>
</gene>
<dbReference type="InterPro" id="IPR011249">
    <property type="entry name" value="Metalloenz_LuxS/M16"/>
</dbReference>
<organism evidence="6 7">
    <name type="scientific">Quisquiliibacterium transsilvanicum</name>
    <dbReference type="NCBI Taxonomy" id="1549638"/>
    <lineage>
        <taxon>Bacteria</taxon>
        <taxon>Pseudomonadati</taxon>
        <taxon>Pseudomonadota</taxon>
        <taxon>Betaproteobacteria</taxon>
        <taxon>Burkholderiales</taxon>
        <taxon>Burkholderiaceae</taxon>
        <taxon>Quisquiliibacterium</taxon>
    </lineage>
</organism>
<comment type="similarity">
    <text evidence="2 3">Belongs to the peptidase M16 family.</text>
</comment>
<keyword evidence="6" id="KW-0645">Protease</keyword>
<evidence type="ECO:0000256" key="3">
    <source>
        <dbReference type="RuleBase" id="RU004447"/>
    </source>
</evidence>
<dbReference type="PANTHER" id="PTHR11851">
    <property type="entry name" value="METALLOPROTEASE"/>
    <property type="match status" value="1"/>
</dbReference>
<dbReference type="InterPro" id="IPR050361">
    <property type="entry name" value="MPP/UQCRC_Complex"/>
</dbReference>
<evidence type="ECO:0000256" key="1">
    <source>
        <dbReference type="ARBA" id="ARBA00001947"/>
    </source>
</evidence>
<dbReference type="EC" id="3.4.24.-" evidence="6"/>
<reference evidence="6 7" key="1">
    <citation type="submission" date="2020-08" db="EMBL/GenBank/DDBJ databases">
        <title>Genomic Encyclopedia of Type Strains, Phase IV (KMG-IV): sequencing the most valuable type-strain genomes for metagenomic binning, comparative biology and taxonomic classification.</title>
        <authorList>
            <person name="Goeker M."/>
        </authorList>
    </citation>
    <scope>NUCLEOTIDE SEQUENCE [LARGE SCALE GENOMIC DNA]</scope>
    <source>
        <strain evidence="6 7">DSM 29781</strain>
    </source>
</reference>
<proteinExistence type="inferred from homology"/>